<feature type="transmembrane region" description="Helical" evidence="2">
    <location>
        <begin position="268"/>
        <end position="288"/>
    </location>
</feature>
<feature type="transmembrane region" description="Helical" evidence="2">
    <location>
        <begin position="99"/>
        <end position="115"/>
    </location>
</feature>
<reference evidence="4 5" key="1">
    <citation type="submission" date="2023-07" db="EMBL/GenBank/DDBJ databases">
        <title>Sequencing the genomes of 1000 actinobacteria strains.</title>
        <authorList>
            <person name="Klenk H.-P."/>
        </authorList>
    </citation>
    <scope>NUCLEOTIDE SEQUENCE [LARGE SCALE GENOMIC DNA]</scope>
    <source>
        <strain evidence="4 5">DSM 44388</strain>
    </source>
</reference>
<organism evidence="4 5">
    <name type="scientific">Kineosporia succinea</name>
    <dbReference type="NCBI Taxonomy" id="84632"/>
    <lineage>
        <taxon>Bacteria</taxon>
        <taxon>Bacillati</taxon>
        <taxon>Actinomycetota</taxon>
        <taxon>Actinomycetes</taxon>
        <taxon>Kineosporiales</taxon>
        <taxon>Kineosporiaceae</taxon>
        <taxon>Kineosporia</taxon>
    </lineage>
</organism>
<protein>
    <submittedName>
        <fullName evidence="4">Diguanylate cyclase (GGDEF)-like protein</fullName>
    </submittedName>
</protein>
<feature type="domain" description="GGDEF" evidence="3">
    <location>
        <begin position="360"/>
        <end position="482"/>
    </location>
</feature>
<feature type="transmembrane region" description="Helical" evidence="2">
    <location>
        <begin position="163"/>
        <end position="183"/>
    </location>
</feature>
<evidence type="ECO:0000313" key="4">
    <source>
        <dbReference type="EMBL" id="MDP9829920.1"/>
    </source>
</evidence>
<feature type="transmembrane region" description="Helical" evidence="2">
    <location>
        <begin position="65"/>
        <end position="87"/>
    </location>
</feature>
<dbReference type="SMART" id="SM00267">
    <property type="entry name" value="GGDEF"/>
    <property type="match status" value="1"/>
</dbReference>
<dbReference type="InterPro" id="IPR050469">
    <property type="entry name" value="Diguanylate_Cyclase"/>
</dbReference>
<dbReference type="RefSeq" id="WP_307248602.1">
    <property type="nucleotide sequence ID" value="NZ_JAUSQZ010000001.1"/>
</dbReference>
<accession>A0ABT9PCM1</accession>
<feature type="transmembrane region" description="Helical" evidence="2">
    <location>
        <begin position="225"/>
        <end position="247"/>
    </location>
</feature>
<keyword evidence="2" id="KW-1133">Transmembrane helix</keyword>
<dbReference type="Proteomes" id="UP001235712">
    <property type="component" value="Unassembled WGS sequence"/>
</dbReference>
<dbReference type="CDD" id="cd01949">
    <property type="entry name" value="GGDEF"/>
    <property type="match status" value="1"/>
</dbReference>
<sequence>MRAPLSSFVSPWGAGTAAAGTAASMLAFPRGSDLLGVAYTASVAFSTLFLLLASRRVPAARRRPWTWLLLSLALCLAGELVLLGIQLRQDEYWPTPADVFFVVSYLATAAGVLALDRRRTRRPAVGAALGAVLDAAIVATGTGVLALVFVVLPLVSDTTQPPAARIVGTLYPLLDVLLLFLGLRLLADPGRRGATFWWVVASLSCTLAADTAQNIVELTSGGNEFAVWMNIIWAAGYLFFGCAAATAHHDTPPAHERPPVAGLTVARLSVLALAAGLPSAVLIVRAATGRHSGSVLLGLGSLVLLVMVVARIWGLLQQLRSQSAQLVRLARTDPLTGLSNRRSWDFDLERAMGTARGTGTFLLVALLDLDHFKSYNDTYGHPAGDDLLREAAQAWSAALGPSPVLARWGGEEFAALVHCPGTGAGLERLDALRQVVPHGQSVSIGVAVWDGQEDAAGLLRRADSALYRAKAGGRNRSVLDQEVSSVSSAVQSPSSSLSSSVNPTEP</sequence>
<dbReference type="PANTHER" id="PTHR45138">
    <property type="entry name" value="REGULATORY COMPONENTS OF SENSORY TRANSDUCTION SYSTEM"/>
    <property type="match status" value="1"/>
</dbReference>
<dbReference type="PROSITE" id="PS50887">
    <property type="entry name" value="GGDEF"/>
    <property type="match status" value="1"/>
</dbReference>
<feature type="compositionally biased region" description="Low complexity" evidence="1">
    <location>
        <begin position="483"/>
        <end position="506"/>
    </location>
</feature>
<dbReference type="InterPro" id="IPR043128">
    <property type="entry name" value="Rev_trsase/Diguanyl_cyclase"/>
</dbReference>
<keyword evidence="2" id="KW-0472">Membrane</keyword>
<dbReference type="EMBL" id="JAUSQZ010000001">
    <property type="protein sequence ID" value="MDP9829920.1"/>
    <property type="molecule type" value="Genomic_DNA"/>
</dbReference>
<evidence type="ECO:0000256" key="1">
    <source>
        <dbReference type="SAM" id="MobiDB-lite"/>
    </source>
</evidence>
<comment type="caution">
    <text evidence="4">The sequence shown here is derived from an EMBL/GenBank/DDBJ whole genome shotgun (WGS) entry which is preliminary data.</text>
</comment>
<evidence type="ECO:0000259" key="3">
    <source>
        <dbReference type="PROSITE" id="PS50887"/>
    </source>
</evidence>
<keyword evidence="2" id="KW-0812">Transmembrane</keyword>
<dbReference type="InterPro" id="IPR029787">
    <property type="entry name" value="Nucleotide_cyclase"/>
</dbReference>
<dbReference type="Gene3D" id="3.30.70.270">
    <property type="match status" value="1"/>
</dbReference>
<dbReference type="Pfam" id="PF00990">
    <property type="entry name" value="GGDEF"/>
    <property type="match status" value="1"/>
</dbReference>
<feature type="region of interest" description="Disordered" evidence="1">
    <location>
        <begin position="478"/>
        <end position="506"/>
    </location>
</feature>
<dbReference type="InterPro" id="IPR000160">
    <property type="entry name" value="GGDEF_dom"/>
</dbReference>
<dbReference type="SUPFAM" id="SSF55073">
    <property type="entry name" value="Nucleotide cyclase"/>
    <property type="match status" value="1"/>
</dbReference>
<name>A0ABT9PCM1_9ACTN</name>
<evidence type="ECO:0000256" key="2">
    <source>
        <dbReference type="SAM" id="Phobius"/>
    </source>
</evidence>
<gene>
    <name evidence="4" type="ORF">J2S57_005669</name>
</gene>
<keyword evidence="5" id="KW-1185">Reference proteome</keyword>
<proteinExistence type="predicted"/>
<dbReference type="PANTHER" id="PTHR45138:SF9">
    <property type="entry name" value="DIGUANYLATE CYCLASE DGCM-RELATED"/>
    <property type="match status" value="1"/>
</dbReference>
<feature type="transmembrane region" description="Helical" evidence="2">
    <location>
        <begin position="35"/>
        <end position="53"/>
    </location>
</feature>
<feature type="transmembrane region" description="Helical" evidence="2">
    <location>
        <begin position="127"/>
        <end position="151"/>
    </location>
</feature>
<evidence type="ECO:0000313" key="5">
    <source>
        <dbReference type="Proteomes" id="UP001235712"/>
    </source>
</evidence>
<dbReference type="NCBIfam" id="TIGR00254">
    <property type="entry name" value="GGDEF"/>
    <property type="match status" value="1"/>
</dbReference>
<feature type="transmembrane region" description="Helical" evidence="2">
    <location>
        <begin position="294"/>
        <end position="316"/>
    </location>
</feature>